<dbReference type="PANTHER" id="PTHR15503">
    <property type="entry name" value="LDOC1 RELATED"/>
    <property type="match status" value="1"/>
</dbReference>
<dbReference type="SUPFAM" id="SSF50630">
    <property type="entry name" value="Acid proteases"/>
    <property type="match status" value="1"/>
</dbReference>
<evidence type="ECO:0000313" key="3">
    <source>
        <dbReference type="EMBL" id="KAL1188159.1"/>
    </source>
</evidence>
<dbReference type="InterPro" id="IPR005162">
    <property type="entry name" value="Retrotrans_gag_dom"/>
</dbReference>
<dbReference type="Pfam" id="PF13975">
    <property type="entry name" value="gag-asp_proteas"/>
    <property type="match status" value="1"/>
</dbReference>
<comment type="caution">
    <text evidence="3">The sequence shown here is derived from an EMBL/GenBank/DDBJ whole genome shotgun (WGS) entry which is preliminary data.</text>
</comment>
<dbReference type="SUPFAM" id="SSF56672">
    <property type="entry name" value="DNA/RNA polymerases"/>
    <property type="match status" value="1"/>
</dbReference>
<evidence type="ECO:0000313" key="4">
    <source>
        <dbReference type="Proteomes" id="UP001558713"/>
    </source>
</evidence>
<dbReference type="InterPro" id="IPR043502">
    <property type="entry name" value="DNA/RNA_pol_sf"/>
</dbReference>
<keyword evidence="4" id="KW-1185">Reference proteome</keyword>
<organism evidence="3 4">
    <name type="scientific">Cardamine amara subsp. amara</name>
    <dbReference type="NCBI Taxonomy" id="228776"/>
    <lineage>
        <taxon>Eukaryota</taxon>
        <taxon>Viridiplantae</taxon>
        <taxon>Streptophyta</taxon>
        <taxon>Embryophyta</taxon>
        <taxon>Tracheophyta</taxon>
        <taxon>Spermatophyta</taxon>
        <taxon>Magnoliopsida</taxon>
        <taxon>eudicotyledons</taxon>
        <taxon>Gunneridae</taxon>
        <taxon>Pentapetalae</taxon>
        <taxon>rosids</taxon>
        <taxon>malvids</taxon>
        <taxon>Brassicales</taxon>
        <taxon>Brassicaceae</taxon>
        <taxon>Cardamineae</taxon>
        <taxon>Cardamine</taxon>
    </lineage>
</organism>
<dbReference type="Gene3D" id="3.10.10.10">
    <property type="entry name" value="HIV Type 1 Reverse Transcriptase, subunit A, domain 1"/>
    <property type="match status" value="1"/>
</dbReference>
<dbReference type="PANTHER" id="PTHR15503:SF43">
    <property type="entry name" value="REVERSE TRANSCRIPTASE RNASE H-LIKE DOMAIN-CONTAINING PROTEIN"/>
    <property type="match status" value="1"/>
</dbReference>
<proteinExistence type="predicted"/>
<protein>
    <recommendedName>
        <fullName evidence="2">Retrotransposon gag domain-containing protein</fullName>
    </recommendedName>
</protein>
<sequence>MVAETKSGVLQRDAELHDMEEALSLKLELKMETLFLSKTQEMKNELLEAIRSMAPTMTPSEGNRNPVQNSSTTSSTPNPNSNYQDPIRTDRSYNQSSYSGLTRLGKIDFPRFNGDRYREWLFKVEEFFVIDRTPYDVRIQMVALHFDSHASTFHQSLVQSAFGGVLSMDWEAYKVLLKEIFEDVLDDPIAELKQLHERNGIVEYHEKFDLIKTIMNLSEEVLMSAYLAGLRLDTQIHIRMFKPRSVRHCLLLGRLYERAHPKNPASVNWSRWKSNNNYQQLKGYIQNKKEGDTKMGNQMVNYNPKSNIAQPRKFLSQEEMSARRAKGLCYHCDEKYTPDHYLQHKKTQLYAIEVNDEEEEFEDAMQGDEEEEMRPVVYVSAVSGVADYTTMKIRGIHNKKPVFLLVDSGSTHNFIDVKVAERLGCKPKISGVTKVEVAHGRTLKVSGLVKQFQWSVRHYTFQADFMIIPLGNCDMVLGIQWLKTLGRISWDFNTLDMSFTVGKQRIALQGIKPGSVREVKTVNWKKRQEEHAQFSMIFVHNVEAEEEFEDIFEEPTALPPFRKNHNHKIPLLEGSNPVNHRPYRYALYQKNEIDNIVKDLLDKGTIQNSSSSYASPVVLVKKKDDTWHLCVDYRGLNGMTVKDRFPIPLIEDLMDELGG</sequence>
<dbReference type="InterPro" id="IPR021109">
    <property type="entry name" value="Peptidase_aspartic_dom_sf"/>
</dbReference>
<dbReference type="Proteomes" id="UP001558713">
    <property type="component" value="Unassembled WGS sequence"/>
</dbReference>
<gene>
    <name evidence="3" type="ORF">V5N11_003190</name>
</gene>
<accession>A0ABD0ZAK1</accession>
<dbReference type="InterPro" id="IPR032567">
    <property type="entry name" value="RTL1-rel"/>
</dbReference>
<dbReference type="EMBL" id="JBANAX010000931">
    <property type="protein sequence ID" value="KAL1188159.1"/>
    <property type="molecule type" value="Genomic_DNA"/>
</dbReference>
<evidence type="ECO:0000256" key="1">
    <source>
        <dbReference type="SAM" id="MobiDB-lite"/>
    </source>
</evidence>
<dbReference type="AlphaFoldDB" id="A0ABD0ZAK1"/>
<dbReference type="Pfam" id="PF03732">
    <property type="entry name" value="Retrotrans_gag"/>
    <property type="match status" value="1"/>
</dbReference>
<feature type="region of interest" description="Disordered" evidence="1">
    <location>
        <begin position="55"/>
        <end position="97"/>
    </location>
</feature>
<feature type="compositionally biased region" description="Low complexity" evidence="1">
    <location>
        <begin position="65"/>
        <end position="82"/>
    </location>
</feature>
<dbReference type="CDD" id="cd00303">
    <property type="entry name" value="retropepsin_like"/>
    <property type="match status" value="1"/>
</dbReference>
<dbReference type="Gene3D" id="2.40.70.10">
    <property type="entry name" value="Acid Proteases"/>
    <property type="match status" value="1"/>
</dbReference>
<feature type="domain" description="Retrotransposon gag" evidence="2">
    <location>
        <begin position="141"/>
        <end position="231"/>
    </location>
</feature>
<reference evidence="3 4" key="1">
    <citation type="submission" date="2024-04" db="EMBL/GenBank/DDBJ databases">
        <title>Genome assembly C_amara_ONT_v2.</title>
        <authorList>
            <person name="Yant L."/>
            <person name="Moore C."/>
            <person name="Slenker M."/>
        </authorList>
    </citation>
    <scope>NUCLEOTIDE SEQUENCE [LARGE SCALE GENOMIC DNA]</scope>
    <source>
        <tissue evidence="3">Leaf</tissue>
    </source>
</reference>
<name>A0ABD0ZAK1_CARAN</name>
<evidence type="ECO:0000259" key="2">
    <source>
        <dbReference type="Pfam" id="PF03732"/>
    </source>
</evidence>